<evidence type="ECO:0000313" key="1">
    <source>
        <dbReference type="EMBL" id="KAF7810113.1"/>
    </source>
</evidence>
<sequence length="95" mass="10380">MRTTPIASELTPCNITEASRISTIVPSGTLLAIVASTWPLSFRSTQPIPHLLASNKHQPQRSSEELWICSKARLSSGKTEEDAPNFGMSRATFSH</sequence>
<comment type="caution">
    <text evidence="1">The sequence shown here is derived from an EMBL/GenBank/DDBJ whole genome shotgun (WGS) entry which is preliminary data.</text>
</comment>
<protein>
    <submittedName>
        <fullName evidence="1">Uncharacterized protein</fullName>
    </submittedName>
</protein>
<dbReference type="AlphaFoldDB" id="A0A834STD1"/>
<dbReference type="EMBL" id="JAAIUW010000011">
    <property type="protein sequence ID" value="KAF7810113.1"/>
    <property type="molecule type" value="Genomic_DNA"/>
</dbReference>
<proteinExistence type="predicted"/>
<gene>
    <name evidence="1" type="ORF">G2W53_036856</name>
</gene>
<dbReference type="Proteomes" id="UP000634136">
    <property type="component" value="Unassembled WGS sequence"/>
</dbReference>
<reference evidence="1" key="1">
    <citation type="submission" date="2020-09" db="EMBL/GenBank/DDBJ databases">
        <title>Genome-Enabled Discovery of Anthraquinone Biosynthesis in Senna tora.</title>
        <authorList>
            <person name="Kang S.-H."/>
            <person name="Pandey R.P."/>
            <person name="Lee C.-M."/>
            <person name="Sim J.-S."/>
            <person name="Jeong J.-T."/>
            <person name="Choi B.-S."/>
            <person name="Jung M."/>
            <person name="Ginzburg D."/>
            <person name="Zhao K."/>
            <person name="Won S.Y."/>
            <person name="Oh T.-J."/>
            <person name="Yu Y."/>
            <person name="Kim N.-H."/>
            <person name="Lee O.R."/>
            <person name="Lee T.-H."/>
            <person name="Bashyal P."/>
            <person name="Kim T.-S."/>
            <person name="Lee W.-H."/>
            <person name="Kawkins C."/>
            <person name="Kim C.-K."/>
            <person name="Kim J.S."/>
            <person name="Ahn B.O."/>
            <person name="Rhee S.Y."/>
            <person name="Sohng J.K."/>
        </authorList>
    </citation>
    <scope>NUCLEOTIDE SEQUENCE</scope>
    <source>
        <tissue evidence="1">Leaf</tissue>
    </source>
</reference>
<name>A0A834STD1_9FABA</name>
<organism evidence="1 2">
    <name type="scientific">Senna tora</name>
    <dbReference type="NCBI Taxonomy" id="362788"/>
    <lineage>
        <taxon>Eukaryota</taxon>
        <taxon>Viridiplantae</taxon>
        <taxon>Streptophyta</taxon>
        <taxon>Embryophyta</taxon>
        <taxon>Tracheophyta</taxon>
        <taxon>Spermatophyta</taxon>
        <taxon>Magnoliopsida</taxon>
        <taxon>eudicotyledons</taxon>
        <taxon>Gunneridae</taxon>
        <taxon>Pentapetalae</taxon>
        <taxon>rosids</taxon>
        <taxon>fabids</taxon>
        <taxon>Fabales</taxon>
        <taxon>Fabaceae</taxon>
        <taxon>Caesalpinioideae</taxon>
        <taxon>Cassia clade</taxon>
        <taxon>Senna</taxon>
    </lineage>
</organism>
<evidence type="ECO:0000313" key="2">
    <source>
        <dbReference type="Proteomes" id="UP000634136"/>
    </source>
</evidence>
<keyword evidence="2" id="KW-1185">Reference proteome</keyword>
<accession>A0A834STD1</accession>